<keyword evidence="2" id="KW-0812">Transmembrane</keyword>
<dbReference type="EMBL" id="HBGK01010564">
    <property type="protein sequence ID" value="CAD9276577.1"/>
    <property type="molecule type" value="Transcribed_RNA"/>
</dbReference>
<organism evidence="3">
    <name type="scientific">Grammatophora oceanica</name>
    <dbReference type="NCBI Taxonomy" id="210454"/>
    <lineage>
        <taxon>Eukaryota</taxon>
        <taxon>Sar</taxon>
        <taxon>Stramenopiles</taxon>
        <taxon>Ochrophyta</taxon>
        <taxon>Bacillariophyta</taxon>
        <taxon>Fragilariophyceae</taxon>
        <taxon>Fragilariophycidae</taxon>
        <taxon>Rhabdonematales</taxon>
        <taxon>Grammatophoraceae</taxon>
        <taxon>Grammatophora</taxon>
    </lineage>
</organism>
<dbReference type="CDD" id="cd12087">
    <property type="entry name" value="TM_EGFR-like"/>
    <property type="match status" value="1"/>
</dbReference>
<evidence type="ECO:0000256" key="1">
    <source>
        <dbReference type="SAM" id="MobiDB-lite"/>
    </source>
</evidence>
<feature type="compositionally biased region" description="Low complexity" evidence="1">
    <location>
        <begin position="175"/>
        <end position="193"/>
    </location>
</feature>
<feature type="compositionally biased region" description="Low complexity" evidence="1">
    <location>
        <begin position="628"/>
        <end position="646"/>
    </location>
</feature>
<feature type="compositionally biased region" description="Basic and acidic residues" evidence="1">
    <location>
        <begin position="557"/>
        <end position="568"/>
    </location>
</feature>
<feature type="compositionally biased region" description="Basic and acidic residues" evidence="1">
    <location>
        <begin position="1"/>
        <end position="10"/>
    </location>
</feature>
<feature type="region of interest" description="Disordered" evidence="1">
    <location>
        <begin position="391"/>
        <end position="413"/>
    </location>
</feature>
<feature type="compositionally biased region" description="Basic and acidic residues" evidence="1">
    <location>
        <begin position="525"/>
        <end position="534"/>
    </location>
</feature>
<feature type="region of interest" description="Disordered" evidence="1">
    <location>
        <begin position="489"/>
        <end position="646"/>
    </location>
</feature>
<feature type="region of interest" description="Disordered" evidence="1">
    <location>
        <begin position="175"/>
        <end position="234"/>
    </location>
</feature>
<gene>
    <name evidence="3" type="ORF">GOCE00092_LOCUS5485</name>
</gene>
<sequence length="646" mass="69267">MSTKDSKSRNLEASSTTFYPTLSPYPTASATPTASPWPTQTAEPTSVVDVRIQKFIEEGKEAAARARQARDGVSSSPAPTVSFFPTVTPIPTLTPYPTASSTPTISPFPSLTLEPTSNPDNNNQASSSEPTYFPTATPYPSQWDPTSSPWPTASATPTASPFPSLSPYPSTTWYPTASSTPTSTPLPSYLEPSAEPSSEGDDASSSPVSTDAPTTVPNNSNSDQPDDGGEAVVSSLGYSKSCEGATEQDLQSGTETELVFVYTVEATTDPNADEEIGTFFNALEIHLLDMAAQDTLQCDASQAFDVKVYRLSYSDTEPASETSACQKPEHVRSRSCWIVQTRMFVTTDALSAHVGKYAVLEDIQAQMNGEGLVTRTFPQLTFTSYLGPEPIGAGGEHGQVPPATQPPQEPPEETSGMLIGIVVGVLAFVGILALIVVCIYRRTDRSPKSTTSGSSTSRSRETENLAVHDDASEASSIEITELLSRSKARLKDVTVSSNAEEDFEQTVHRVSSPNRNDPRRRARNGRPEGRRRDASSVSSGSFSDMSTNSQGRRKKTAKEIAIEMVEKNRKSKRSSSRRKLETFEDEPPPSRVEFTKSSRPGGGGGGLRDSSASLFGDPFEAPQGYGNAGASSKQRQRRSGSSNRIV</sequence>
<evidence type="ECO:0000256" key="2">
    <source>
        <dbReference type="SAM" id="Phobius"/>
    </source>
</evidence>
<name>A0A7S1Y497_9STRA</name>
<feature type="region of interest" description="Disordered" evidence="1">
    <location>
        <begin position="1"/>
        <end position="47"/>
    </location>
</feature>
<feature type="compositionally biased region" description="Polar residues" evidence="1">
    <location>
        <begin position="11"/>
        <end position="44"/>
    </location>
</feature>
<keyword evidence="2" id="KW-0472">Membrane</keyword>
<feature type="transmembrane region" description="Helical" evidence="2">
    <location>
        <begin position="417"/>
        <end position="440"/>
    </location>
</feature>
<reference evidence="3" key="1">
    <citation type="submission" date="2021-01" db="EMBL/GenBank/DDBJ databases">
        <authorList>
            <person name="Corre E."/>
            <person name="Pelletier E."/>
            <person name="Niang G."/>
            <person name="Scheremetjew M."/>
            <person name="Finn R."/>
            <person name="Kale V."/>
            <person name="Holt S."/>
            <person name="Cochrane G."/>
            <person name="Meng A."/>
            <person name="Brown T."/>
            <person name="Cohen L."/>
        </authorList>
    </citation>
    <scope>NUCLEOTIDE SEQUENCE</scope>
    <source>
        <strain evidence="3">CCMP 410</strain>
    </source>
</reference>
<feature type="compositionally biased region" description="Polar residues" evidence="1">
    <location>
        <begin position="138"/>
        <end position="161"/>
    </location>
</feature>
<feature type="compositionally biased region" description="Low complexity" evidence="1">
    <location>
        <begin position="448"/>
        <end position="457"/>
    </location>
</feature>
<proteinExistence type="predicted"/>
<feature type="compositionally biased region" description="Basic and acidic residues" evidence="1">
    <location>
        <begin position="458"/>
        <end position="471"/>
    </location>
</feature>
<feature type="compositionally biased region" description="Polar residues" evidence="1">
    <location>
        <begin position="203"/>
        <end position="223"/>
    </location>
</feature>
<keyword evidence="2" id="KW-1133">Transmembrane helix</keyword>
<feature type="compositionally biased region" description="Basic and acidic residues" evidence="1">
    <location>
        <begin position="60"/>
        <end position="70"/>
    </location>
</feature>
<feature type="compositionally biased region" description="Low complexity" evidence="1">
    <location>
        <begin position="535"/>
        <end position="546"/>
    </location>
</feature>
<feature type="region of interest" description="Disordered" evidence="1">
    <location>
        <begin position="60"/>
        <end position="161"/>
    </location>
</feature>
<feature type="region of interest" description="Disordered" evidence="1">
    <location>
        <begin position="445"/>
        <end position="473"/>
    </location>
</feature>
<accession>A0A7S1Y497</accession>
<protein>
    <submittedName>
        <fullName evidence="3">Uncharacterized protein</fullName>
    </submittedName>
</protein>
<evidence type="ECO:0000313" key="3">
    <source>
        <dbReference type="EMBL" id="CAD9276577.1"/>
    </source>
</evidence>
<feature type="compositionally biased region" description="Polar residues" evidence="1">
    <location>
        <begin position="73"/>
        <end position="130"/>
    </location>
</feature>
<dbReference type="AlphaFoldDB" id="A0A7S1Y497"/>